<protein>
    <submittedName>
        <fullName evidence="1">Uncharacterized protein</fullName>
    </submittedName>
</protein>
<sequence length="73" mass="8290">MNHRPREQRKAYAMHRMAEAIGRAIRSESAQEQERAKRWAAAWGVVSGIRSSGIRLRRDVLFDGRGKGGPRMA</sequence>
<keyword evidence="2" id="KW-1185">Reference proteome</keyword>
<proteinExistence type="predicted"/>
<reference evidence="1 2" key="1">
    <citation type="submission" date="2020-04" db="EMBL/GenBank/DDBJ databases">
        <title>Massilia sp. RP-1-19 isolated from soil.</title>
        <authorList>
            <person name="Dahal R.H."/>
        </authorList>
    </citation>
    <scope>NUCLEOTIDE SEQUENCE [LARGE SCALE GENOMIC DNA]</scope>
    <source>
        <strain evidence="1 2">RP-1-19</strain>
    </source>
</reference>
<dbReference type="EMBL" id="JABBGG010000002">
    <property type="protein sequence ID" value="NML60495.1"/>
    <property type="molecule type" value="Genomic_DNA"/>
</dbReference>
<organism evidence="1 2">
    <name type="scientific">Massilia polaris</name>
    <dbReference type="NCBI Taxonomy" id="2728846"/>
    <lineage>
        <taxon>Bacteria</taxon>
        <taxon>Pseudomonadati</taxon>
        <taxon>Pseudomonadota</taxon>
        <taxon>Betaproteobacteria</taxon>
        <taxon>Burkholderiales</taxon>
        <taxon>Oxalobacteraceae</taxon>
        <taxon>Telluria group</taxon>
        <taxon>Massilia</taxon>
    </lineage>
</organism>
<gene>
    <name evidence="1" type="ORF">HHL21_05200</name>
</gene>
<accession>A0A848HGA9</accession>
<comment type="caution">
    <text evidence="1">The sequence shown here is derived from an EMBL/GenBank/DDBJ whole genome shotgun (WGS) entry which is preliminary data.</text>
</comment>
<dbReference type="AlphaFoldDB" id="A0A848HGA9"/>
<evidence type="ECO:0000313" key="2">
    <source>
        <dbReference type="Proteomes" id="UP000583752"/>
    </source>
</evidence>
<evidence type="ECO:0000313" key="1">
    <source>
        <dbReference type="EMBL" id="NML60495.1"/>
    </source>
</evidence>
<dbReference type="RefSeq" id="WP_169464186.1">
    <property type="nucleotide sequence ID" value="NZ_JABBGG010000002.1"/>
</dbReference>
<dbReference type="Proteomes" id="UP000583752">
    <property type="component" value="Unassembled WGS sequence"/>
</dbReference>
<name>A0A848HGA9_9BURK</name>